<accession>A0A6B9HDL8</accession>
<dbReference type="EMBL" id="MN695286">
    <property type="protein sequence ID" value="QGY72842.1"/>
    <property type="molecule type" value="Genomic_DNA"/>
</dbReference>
<protein>
    <submittedName>
        <fullName evidence="1">Uncharacterized protein</fullName>
    </submittedName>
</protein>
<dbReference type="AlphaFoldDB" id="A0A6B9HDL8"/>
<name>A0A6B9HDL8_9BURK</name>
<proteinExistence type="predicted"/>
<sequence length="41" mass="4349">MAISAIYTNLALAAEHLISADHVACPDSPALAIFLHCSQRL</sequence>
<evidence type="ECO:0000313" key="1">
    <source>
        <dbReference type="EMBL" id="QGY72842.1"/>
    </source>
</evidence>
<reference evidence="1" key="1">
    <citation type="journal article" date="2020" name="ACS Chem. Biol.">
        <title>Genome Mining and Heterologous Expression Reveal Two Distinct Families of Lasso Peptides Highly Conserved in Endofungal Bacteria.</title>
        <authorList>
            <person name="Bratovanov E.V."/>
            <person name="Ishida K."/>
            <person name="Heinze B."/>
            <person name="Pidot S.J."/>
            <person name="Stinear T.P."/>
            <person name="Hegemann J.D."/>
            <person name="Marahiel M.A."/>
            <person name="Hertweck C."/>
        </authorList>
    </citation>
    <scope>NUCLEOTIDE SEQUENCE</scope>
    <source>
        <strain evidence="1">B6</strain>
    </source>
</reference>
<organism evidence="1">
    <name type="scientific">Mycetohabitans sp</name>
    <dbReference type="NCBI Taxonomy" id="2571162"/>
    <lineage>
        <taxon>Bacteria</taxon>
        <taxon>Pseudomonadati</taxon>
        <taxon>Pseudomonadota</taxon>
        <taxon>Betaproteobacteria</taxon>
        <taxon>Burkholderiales</taxon>
        <taxon>Burkholderiaceae</taxon>
        <taxon>Mycetohabitans</taxon>
    </lineage>
</organism>